<feature type="region of interest" description="Disordered" evidence="1">
    <location>
        <begin position="128"/>
        <end position="149"/>
    </location>
</feature>
<accession>A0A0C3MG45</accession>
<dbReference type="PROSITE" id="PS50108">
    <property type="entry name" value="CRIB"/>
    <property type="match status" value="1"/>
</dbReference>
<reference evidence="4 5" key="1">
    <citation type="submission" date="2014-04" db="EMBL/GenBank/DDBJ databases">
        <authorList>
            <consortium name="DOE Joint Genome Institute"/>
            <person name="Kuo A."/>
            <person name="Girlanda M."/>
            <person name="Perotto S."/>
            <person name="Kohler A."/>
            <person name="Nagy L.G."/>
            <person name="Floudas D."/>
            <person name="Copeland A."/>
            <person name="Barry K.W."/>
            <person name="Cichocki N."/>
            <person name="Veneault-Fourrey C."/>
            <person name="LaButti K."/>
            <person name="Lindquist E.A."/>
            <person name="Lipzen A."/>
            <person name="Lundell T."/>
            <person name="Morin E."/>
            <person name="Murat C."/>
            <person name="Sun H."/>
            <person name="Tunlid A."/>
            <person name="Henrissat B."/>
            <person name="Grigoriev I.V."/>
            <person name="Hibbett D.S."/>
            <person name="Martin F."/>
            <person name="Nordberg H.P."/>
            <person name="Cantor M.N."/>
            <person name="Hua S.X."/>
        </authorList>
    </citation>
    <scope>NUCLEOTIDE SEQUENCE [LARGE SCALE GENOMIC DNA]</scope>
    <source>
        <strain evidence="4 5">MUT 4182</strain>
    </source>
</reference>
<dbReference type="CDD" id="cd01205">
    <property type="entry name" value="EVH1_WASP-like"/>
    <property type="match status" value="1"/>
</dbReference>
<dbReference type="AlphaFoldDB" id="A0A0C3MG45"/>
<feature type="region of interest" description="Disordered" evidence="1">
    <location>
        <begin position="281"/>
        <end position="301"/>
    </location>
</feature>
<keyword evidence="5" id="KW-1185">Reference proteome</keyword>
<evidence type="ECO:0000313" key="5">
    <source>
        <dbReference type="Proteomes" id="UP000054248"/>
    </source>
</evidence>
<dbReference type="Pfam" id="PF00568">
    <property type="entry name" value="WH1"/>
    <property type="match status" value="1"/>
</dbReference>
<dbReference type="InterPro" id="IPR000697">
    <property type="entry name" value="WH1/EVH1_dom"/>
</dbReference>
<dbReference type="STRING" id="1051891.A0A0C3MG45"/>
<dbReference type="OrthoDB" id="8963340at2759"/>
<dbReference type="SMART" id="SM00461">
    <property type="entry name" value="WH1"/>
    <property type="match status" value="1"/>
</dbReference>
<feature type="domain" description="CRIB" evidence="2">
    <location>
        <begin position="159"/>
        <end position="172"/>
    </location>
</feature>
<dbReference type="PROSITE" id="PS50229">
    <property type="entry name" value="WH1"/>
    <property type="match status" value="1"/>
</dbReference>
<dbReference type="EMBL" id="KN822953">
    <property type="protein sequence ID" value="KIO32692.1"/>
    <property type="molecule type" value="Genomic_DNA"/>
</dbReference>
<dbReference type="Proteomes" id="UP000054248">
    <property type="component" value="Unassembled WGS sequence"/>
</dbReference>
<dbReference type="InterPro" id="IPR011993">
    <property type="entry name" value="PH-like_dom_sf"/>
</dbReference>
<evidence type="ECO:0008006" key="6">
    <source>
        <dbReference type="Google" id="ProtNLM"/>
    </source>
</evidence>
<evidence type="ECO:0000259" key="3">
    <source>
        <dbReference type="PROSITE" id="PS50229"/>
    </source>
</evidence>
<dbReference type="Gene3D" id="2.30.29.30">
    <property type="entry name" value="Pleckstrin-homology domain (PH domain)/Phosphotyrosine-binding domain (PTB)"/>
    <property type="match status" value="1"/>
</dbReference>
<organism evidence="4 5">
    <name type="scientific">Tulasnella calospora MUT 4182</name>
    <dbReference type="NCBI Taxonomy" id="1051891"/>
    <lineage>
        <taxon>Eukaryota</taxon>
        <taxon>Fungi</taxon>
        <taxon>Dikarya</taxon>
        <taxon>Basidiomycota</taxon>
        <taxon>Agaricomycotina</taxon>
        <taxon>Agaricomycetes</taxon>
        <taxon>Cantharellales</taxon>
        <taxon>Tulasnellaceae</taxon>
        <taxon>Tulasnella</taxon>
    </lineage>
</organism>
<evidence type="ECO:0000313" key="4">
    <source>
        <dbReference type="EMBL" id="KIO32692.1"/>
    </source>
</evidence>
<sequence length="301" mass="33350">MSPDDKAKVKSAIPEGEGKILHVTLVKIYHAHPDSTSWTYIGREGALVLVIDKIKVGLWFKMIDLEARAGTGGLTWEHRLQGDFTCYQDRPSFLSFSGESCMIGFAFFNEEEATALFEKLHDLDKYASETSQSKDKNKPPAESGKKKSKKAEKAFKSIISAPSHFEHVGHMSWSEHTGFTSRGVDNTWISVAGTLEKFRATEKPIEGSNHSIQNIFEKAGAEGLDAADKAYEITGTGEGTSERIIPLQSPPVAAFAPTEVFNSRIDLNYFKLMLTAHRQQRKPLHHLSGEPDTPGPRGLFQ</sequence>
<reference evidence="5" key="2">
    <citation type="submission" date="2015-01" db="EMBL/GenBank/DDBJ databases">
        <title>Evolutionary Origins and Diversification of the Mycorrhizal Mutualists.</title>
        <authorList>
            <consortium name="DOE Joint Genome Institute"/>
            <consortium name="Mycorrhizal Genomics Consortium"/>
            <person name="Kohler A."/>
            <person name="Kuo A."/>
            <person name="Nagy L.G."/>
            <person name="Floudas D."/>
            <person name="Copeland A."/>
            <person name="Barry K.W."/>
            <person name="Cichocki N."/>
            <person name="Veneault-Fourrey C."/>
            <person name="LaButti K."/>
            <person name="Lindquist E.A."/>
            <person name="Lipzen A."/>
            <person name="Lundell T."/>
            <person name="Morin E."/>
            <person name="Murat C."/>
            <person name="Riley R."/>
            <person name="Ohm R."/>
            <person name="Sun H."/>
            <person name="Tunlid A."/>
            <person name="Henrissat B."/>
            <person name="Grigoriev I.V."/>
            <person name="Hibbett D.S."/>
            <person name="Martin F."/>
        </authorList>
    </citation>
    <scope>NUCLEOTIDE SEQUENCE [LARGE SCALE GENOMIC DNA]</scope>
    <source>
        <strain evidence="5">MUT 4182</strain>
    </source>
</reference>
<evidence type="ECO:0000256" key="1">
    <source>
        <dbReference type="SAM" id="MobiDB-lite"/>
    </source>
</evidence>
<protein>
    <recommendedName>
        <fullName evidence="6">WH1 domain-containing protein</fullName>
    </recommendedName>
</protein>
<dbReference type="HOGENOM" id="CLU_015385_0_0_1"/>
<name>A0A0C3MG45_9AGAM</name>
<dbReference type="InterPro" id="IPR000095">
    <property type="entry name" value="CRIB_dom"/>
</dbReference>
<proteinExistence type="predicted"/>
<gene>
    <name evidence="4" type="ORF">M407DRAFT_66460</name>
</gene>
<evidence type="ECO:0000259" key="2">
    <source>
        <dbReference type="PROSITE" id="PS50108"/>
    </source>
</evidence>
<dbReference type="InterPro" id="IPR033927">
    <property type="entry name" value="WASPfam_EVH1"/>
</dbReference>
<dbReference type="Gene3D" id="3.90.810.10">
    <property type="entry name" value="CRIB domain"/>
    <property type="match status" value="1"/>
</dbReference>
<dbReference type="SUPFAM" id="SSF50729">
    <property type="entry name" value="PH domain-like"/>
    <property type="match status" value="1"/>
</dbReference>
<dbReference type="InterPro" id="IPR036936">
    <property type="entry name" value="CRIB_dom_sf"/>
</dbReference>
<feature type="domain" description="WH1" evidence="3">
    <location>
        <begin position="13"/>
        <end position="127"/>
    </location>
</feature>